<dbReference type="Pfam" id="PF03610">
    <property type="entry name" value="EIIA-man"/>
    <property type="match status" value="1"/>
</dbReference>
<accession>A0A154BNR3</accession>
<dbReference type="EC" id="2.7.1.121" evidence="3"/>
<evidence type="ECO:0000256" key="4">
    <source>
        <dbReference type="ARBA" id="ARBA00022679"/>
    </source>
</evidence>
<keyword evidence="4" id="KW-0808">Transferase</keyword>
<dbReference type="InterPro" id="IPR004701">
    <property type="entry name" value="PTS_EIIA_man-typ"/>
</dbReference>
<proteinExistence type="predicted"/>
<dbReference type="STRING" id="1794912.AXX12_12780"/>
<dbReference type="PANTHER" id="PTHR38594">
    <property type="entry name" value="PEP-DEPENDENT DIHYDROXYACETONE KINASE, PHOSPHORYL DONOR SUBUNIT DHAM"/>
    <property type="match status" value="1"/>
</dbReference>
<comment type="function">
    <text evidence="2">Component of the dihydroxyacetone kinase complex, which is responsible for the phosphoenolpyruvate (PEP)-dependent phosphorylation of dihydroxyacetone. DhaM serves as the phosphoryl donor. Is phosphorylated by phosphoenolpyruvate in an EI- and HPr-dependent reaction, and a phosphorelay system on histidine residues finally leads to phosphoryl transfer to DhaL and dihydroxyacetone.</text>
</comment>
<comment type="caution">
    <text evidence="7">The sequence shown here is derived from an EMBL/GenBank/DDBJ whole genome shotgun (WGS) entry which is preliminary data.</text>
</comment>
<evidence type="ECO:0000313" key="7">
    <source>
        <dbReference type="EMBL" id="KYZ75576.1"/>
    </source>
</evidence>
<organism evidence="7 8">
    <name type="scientific">Anaerosporomusa subterranea</name>
    <dbReference type="NCBI Taxonomy" id="1794912"/>
    <lineage>
        <taxon>Bacteria</taxon>
        <taxon>Bacillati</taxon>
        <taxon>Bacillota</taxon>
        <taxon>Negativicutes</taxon>
        <taxon>Acetonemataceae</taxon>
        <taxon>Anaerosporomusa</taxon>
    </lineage>
</organism>
<keyword evidence="8" id="KW-1185">Reference proteome</keyword>
<evidence type="ECO:0000259" key="6">
    <source>
        <dbReference type="PROSITE" id="PS51096"/>
    </source>
</evidence>
<dbReference type="NCBIfam" id="TIGR02364">
    <property type="entry name" value="dha_pts"/>
    <property type="match status" value="1"/>
</dbReference>
<dbReference type="InterPro" id="IPR036662">
    <property type="entry name" value="PTS_EIIA_man-typ_sf"/>
</dbReference>
<dbReference type="EMBL" id="LSGP01000023">
    <property type="protein sequence ID" value="KYZ75576.1"/>
    <property type="molecule type" value="Genomic_DNA"/>
</dbReference>
<evidence type="ECO:0000256" key="1">
    <source>
        <dbReference type="ARBA" id="ARBA00001113"/>
    </source>
</evidence>
<comment type="subunit">
    <text evidence="5">Homodimer. The dihydroxyacetone kinase complex is composed of a homodimer of DhaM, a homodimer of DhaK and the subunit DhaL.</text>
</comment>
<dbReference type="OrthoDB" id="7065393at2"/>
<evidence type="ECO:0000313" key="8">
    <source>
        <dbReference type="Proteomes" id="UP000076268"/>
    </source>
</evidence>
<gene>
    <name evidence="7" type="ORF">AXX12_12780</name>
</gene>
<sequence length="130" mass="13322">MVGIVIVSHSAKIAEGICDLARQMGREGQIILPAGGMPDGGIGTDAMLIYKSLIDADDGDGVIVLADLGSAVLSTETAFEFLCEEQRSRVAIADAPVVEGAILATVQASVGAALPEVMEAAISARELKKV</sequence>
<feature type="domain" description="PTS EIIA type-4" evidence="6">
    <location>
        <begin position="1"/>
        <end position="130"/>
    </location>
</feature>
<protein>
    <recommendedName>
        <fullName evidence="3">phosphoenolpyruvate--glycerone phosphotransferase</fullName>
        <ecNumber evidence="3">2.7.1.121</ecNumber>
    </recommendedName>
</protein>
<evidence type="ECO:0000256" key="5">
    <source>
        <dbReference type="ARBA" id="ARBA00046577"/>
    </source>
</evidence>
<evidence type="ECO:0000256" key="2">
    <source>
        <dbReference type="ARBA" id="ARBA00002788"/>
    </source>
</evidence>
<dbReference type="AlphaFoldDB" id="A0A154BNR3"/>
<dbReference type="PROSITE" id="PS51096">
    <property type="entry name" value="PTS_EIIA_TYPE_4"/>
    <property type="match status" value="1"/>
</dbReference>
<dbReference type="GO" id="GO:0016020">
    <property type="term" value="C:membrane"/>
    <property type="evidence" value="ECO:0007669"/>
    <property type="project" value="InterPro"/>
</dbReference>
<dbReference type="InterPro" id="IPR039643">
    <property type="entry name" value="DhaM"/>
</dbReference>
<dbReference type="PANTHER" id="PTHR38594:SF1">
    <property type="entry name" value="PEP-DEPENDENT DIHYDROXYACETONE KINASE, PHOSPHORYL DONOR SUBUNIT DHAM"/>
    <property type="match status" value="1"/>
</dbReference>
<dbReference type="SUPFAM" id="SSF53062">
    <property type="entry name" value="PTS system fructose IIA component-like"/>
    <property type="match status" value="1"/>
</dbReference>
<reference evidence="7 8" key="1">
    <citation type="submission" date="2016-02" db="EMBL/GenBank/DDBJ databases">
        <title>Anaerosporomusa subterraneum gen. nov., sp. nov., a spore-forming obligate anaerobe isolated from saprolite.</title>
        <authorList>
            <person name="Choi J.K."/>
            <person name="Shah M."/>
            <person name="Yee N."/>
        </authorList>
    </citation>
    <scope>NUCLEOTIDE SEQUENCE [LARGE SCALE GENOMIC DNA]</scope>
    <source>
        <strain evidence="7 8">RU4</strain>
    </source>
</reference>
<dbReference type="GO" id="GO:0019563">
    <property type="term" value="P:glycerol catabolic process"/>
    <property type="evidence" value="ECO:0007669"/>
    <property type="project" value="InterPro"/>
</dbReference>
<dbReference type="GO" id="GO:0047324">
    <property type="term" value="F:phosphoenolpyruvate-glycerone phosphotransferase activity"/>
    <property type="evidence" value="ECO:0007669"/>
    <property type="project" value="UniProtKB-EC"/>
</dbReference>
<evidence type="ECO:0000256" key="3">
    <source>
        <dbReference type="ARBA" id="ARBA00012095"/>
    </source>
</evidence>
<dbReference type="Gene3D" id="3.40.50.510">
    <property type="entry name" value="Phosphotransferase system, mannose-type IIA component"/>
    <property type="match status" value="1"/>
</dbReference>
<dbReference type="Proteomes" id="UP000076268">
    <property type="component" value="Unassembled WGS sequence"/>
</dbReference>
<name>A0A154BNR3_ANASB</name>
<dbReference type="GO" id="GO:0009401">
    <property type="term" value="P:phosphoenolpyruvate-dependent sugar phosphotransferase system"/>
    <property type="evidence" value="ECO:0007669"/>
    <property type="project" value="InterPro"/>
</dbReference>
<comment type="catalytic activity">
    <reaction evidence="1">
        <text>dihydroxyacetone + phosphoenolpyruvate = dihydroxyacetone phosphate + pyruvate</text>
        <dbReference type="Rhea" id="RHEA:18381"/>
        <dbReference type="ChEBI" id="CHEBI:15361"/>
        <dbReference type="ChEBI" id="CHEBI:16016"/>
        <dbReference type="ChEBI" id="CHEBI:57642"/>
        <dbReference type="ChEBI" id="CHEBI:58702"/>
        <dbReference type="EC" id="2.7.1.121"/>
    </reaction>
</comment>
<dbReference type="InterPro" id="IPR012844">
    <property type="entry name" value="DhaM_N"/>
</dbReference>